<dbReference type="EMBL" id="CABVLI010000017">
    <property type="protein sequence ID" value="VVS98472.1"/>
    <property type="molecule type" value="Genomic_DNA"/>
</dbReference>
<dbReference type="Proteomes" id="UP000326857">
    <property type="component" value="Unassembled WGS sequence"/>
</dbReference>
<reference evidence="1 2" key="1">
    <citation type="submission" date="2019-09" db="EMBL/GenBank/DDBJ databases">
        <authorList>
            <person name="Dittami M. S."/>
        </authorList>
    </citation>
    <scope>NUCLEOTIDE SEQUENCE [LARGE SCALE GENOMIC DNA]</scope>
    <source>
        <strain evidence="1">SPHINGO391</strain>
    </source>
</reference>
<gene>
    <name evidence="1" type="ORF">SPHINGO391_240012</name>
</gene>
<accession>A0A5E7XVF7</accession>
<organism evidence="1 2">
    <name type="scientific">Sphingomonas aurantiaca</name>
    <dbReference type="NCBI Taxonomy" id="185949"/>
    <lineage>
        <taxon>Bacteria</taxon>
        <taxon>Pseudomonadati</taxon>
        <taxon>Pseudomonadota</taxon>
        <taxon>Alphaproteobacteria</taxon>
        <taxon>Sphingomonadales</taxon>
        <taxon>Sphingomonadaceae</taxon>
        <taxon>Sphingomonas</taxon>
    </lineage>
</organism>
<evidence type="ECO:0000313" key="2">
    <source>
        <dbReference type="Proteomes" id="UP000326857"/>
    </source>
</evidence>
<evidence type="ECO:0000313" key="1">
    <source>
        <dbReference type="EMBL" id="VVS98472.1"/>
    </source>
</evidence>
<proteinExistence type="predicted"/>
<dbReference type="AlphaFoldDB" id="A0A5E7XVF7"/>
<name>A0A5E7XVF7_9SPHN</name>
<sequence length="41" mass="5040">MILPNLTYYYPSRRLCKHNQGMCRLGRNLRQWPGYEMIRPI</sequence>
<protein>
    <submittedName>
        <fullName evidence="1">Uncharacterized protein</fullName>
    </submittedName>
</protein>